<dbReference type="InterPro" id="IPR029044">
    <property type="entry name" value="Nucleotide-diphossugar_trans"/>
</dbReference>
<dbReference type="Gene3D" id="3.90.550.10">
    <property type="entry name" value="Spore Coat Polysaccharide Biosynthesis Protein SpsA, Chain A"/>
    <property type="match status" value="2"/>
</dbReference>
<dbReference type="PANTHER" id="PTHR43179:SF7">
    <property type="entry name" value="RHAMNOSYLTRANSFERASE WBBL"/>
    <property type="match status" value="1"/>
</dbReference>
<organism evidence="2 3">
    <name type="scientific">Leptospira kobayashii</name>
    <dbReference type="NCBI Taxonomy" id="1917830"/>
    <lineage>
        <taxon>Bacteria</taxon>
        <taxon>Pseudomonadati</taxon>
        <taxon>Spirochaetota</taxon>
        <taxon>Spirochaetia</taxon>
        <taxon>Leptospirales</taxon>
        <taxon>Leptospiraceae</taxon>
        <taxon>Leptospira</taxon>
    </lineage>
</organism>
<dbReference type="Proteomes" id="UP000245263">
    <property type="component" value="Chromosome 1"/>
</dbReference>
<dbReference type="Pfam" id="PF00535">
    <property type="entry name" value="Glycos_transf_2"/>
    <property type="match status" value="2"/>
</dbReference>
<dbReference type="InterPro" id="IPR001173">
    <property type="entry name" value="Glyco_trans_2-like"/>
</dbReference>
<evidence type="ECO:0000313" key="2">
    <source>
        <dbReference type="EMBL" id="BDA79163.1"/>
    </source>
</evidence>
<feature type="domain" description="Glycosyltransferase 2-like" evidence="1">
    <location>
        <begin position="342"/>
        <end position="522"/>
    </location>
</feature>
<protein>
    <submittedName>
        <fullName evidence="2">Glycosyl transferase family 2</fullName>
    </submittedName>
</protein>
<evidence type="ECO:0000313" key="3">
    <source>
        <dbReference type="Proteomes" id="UP000245263"/>
    </source>
</evidence>
<sequence>MKLLLYTKSIYKLYTQLGWKRFFSLVRSKLLRFLFEKKKTRESLFPATTGNFEYSLWLQKYFPRESDYEGMKEVCKILAYKPLVSIITPVYNPPITFFKEAIDSVLAQVYENWELCLADDASTDTEIKKIIEAYRKADSRIKVIYRNKNGHISDASNSALSIAKGEFVALLDQDDLLTKDALFQNVLALNQNRSIDMIYSDEDKITEDGKLFSPFFKPDWSQESYLSRNYTCHFSLYRKKIIDSINGFRKGLEGSQDYDLMLRFSEKTDRIHHISKILYHWRTHNNSTSLNAGAKSYAAVAGEKALADALERRKEKGTVEPVSGYAGNFNIRYALKNDPKISIVIPSRNQSGYLEKCLNSIFEKSNYKNIEVVLVDNGTDEEKAIGLIRYWKEKEPDRFVWLKYGIPFNFSKLINFGCEKASGDYFIILNNDTEIISPDWIESLLSQAQRNEIGAVGCMLLYPDNTIQHAGVVLGVGGIANHFMLGEFSESTKHYCYLKLTNNVSAVTGACFMIARKKFKRVGGLDENFAVSYNDIDFCLKLGKMGYRNLYLPYVRIFHYESKSRGSDMSPEKKIRLDRESEMMKEKWKDLIDNDPYYNPNLSKSRFDFSLNV</sequence>
<dbReference type="RefSeq" id="WP_109019414.1">
    <property type="nucleotide sequence ID" value="NZ_AP025028.1"/>
</dbReference>
<dbReference type="CDD" id="cd04186">
    <property type="entry name" value="GT_2_like_c"/>
    <property type="match status" value="1"/>
</dbReference>
<evidence type="ECO:0000259" key="1">
    <source>
        <dbReference type="Pfam" id="PF00535"/>
    </source>
</evidence>
<dbReference type="SUPFAM" id="SSF53448">
    <property type="entry name" value="Nucleotide-diphospho-sugar transferases"/>
    <property type="match status" value="2"/>
</dbReference>
<feature type="domain" description="Glycosyltransferase 2-like" evidence="1">
    <location>
        <begin position="85"/>
        <end position="243"/>
    </location>
</feature>
<dbReference type="GO" id="GO:0016740">
    <property type="term" value="F:transferase activity"/>
    <property type="evidence" value="ECO:0007669"/>
    <property type="project" value="UniProtKB-KW"/>
</dbReference>
<dbReference type="PANTHER" id="PTHR43179">
    <property type="entry name" value="RHAMNOSYLTRANSFERASE WBBL"/>
    <property type="match status" value="1"/>
</dbReference>
<reference evidence="2 3" key="1">
    <citation type="submission" date="2021-08" db="EMBL/GenBank/DDBJ databases">
        <title>Complete genome sequence of Leptospira kobayashii strain E30.</title>
        <authorList>
            <person name="Nakao R."/>
            <person name="Nakamura S."/>
            <person name="Masuzawa T."/>
            <person name="Koizumi N."/>
        </authorList>
    </citation>
    <scope>NUCLEOTIDE SEQUENCE [LARGE SCALE GENOMIC DNA]</scope>
    <source>
        <strain evidence="2 3">E30</strain>
    </source>
</reference>
<proteinExistence type="predicted"/>
<accession>A0ABM7UJV7</accession>
<dbReference type="CDD" id="cd04184">
    <property type="entry name" value="GT2_RfbC_Mx_like"/>
    <property type="match status" value="1"/>
</dbReference>
<dbReference type="EMBL" id="AP025028">
    <property type="protein sequence ID" value="BDA79163.1"/>
    <property type="molecule type" value="Genomic_DNA"/>
</dbReference>
<keyword evidence="3" id="KW-1185">Reference proteome</keyword>
<keyword evidence="2" id="KW-0808">Transferase</keyword>
<gene>
    <name evidence="2" type="ORF">LPTSP3_g20930</name>
</gene>
<name>A0ABM7UJV7_9LEPT</name>